<keyword evidence="2" id="KW-1185">Reference proteome</keyword>
<protein>
    <submittedName>
        <fullName evidence="1">Uncharacterized protein</fullName>
    </submittedName>
</protein>
<comment type="caution">
    <text evidence="1">The sequence shown here is derived from an EMBL/GenBank/DDBJ whole genome shotgun (WGS) entry which is preliminary data.</text>
</comment>
<reference evidence="1" key="1">
    <citation type="submission" date="2014-10" db="EMBL/GenBank/DDBJ databases">
        <title>Massilia sp. genome.</title>
        <authorList>
            <person name="Xu B."/>
            <person name="Dai L."/>
            <person name="Huang Z."/>
        </authorList>
    </citation>
    <scope>NUCLEOTIDE SEQUENCE [LARGE SCALE GENOMIC DNA]</scope>
    <source>
        <strain evidence="1">CFS-1</strain>
    </source>
</reference>
<gene>
    <name evidence="1" type="ORF">NM04_02870</name>
</gene>
<evidence type="ECO:0000313" key="1">
    <source>
        <dbReference type="EMBL" id="RNF32228.1"/>
    </source>
</evidence>
<dbReference type="Proteomes" id="UP000283254">
    <property type="component" value="Unassembled WGS sequence"/>
</dbReference>
<organism evidence="1 2">
    <name type="scientific">Massilia aurea</name>
    <dbReference type="NCBI Taxonomy" id="373040"/>
    <lineage>
        <taxon>Bacteria</taxon>
        <taxon>Pseudomonadati</taxon>
        <taxon>Pseudomonadota</taxon>
        <taxon>Betaproteobacteria</taxon>
        <taxon>Burkholderiales</taxon>
        <taxon>Oxalobacteraceae</taxon>
        <taxon>Telluria group</taxon>
        <taxon>Massilia</taxon>
    </lineage>
</organism>
<dbReference type="AlphaFoldDB" id="A0A422QQF5"/>
<dbReference type="EMBL" id="JSAB01000023">
    <property type="protein sequence ID" value="RNF32228.1"/>
    <property type="molecule type" value="Genomic_DNA"/>
</dbReference>
<evidence type="ECO:0000313" key="2">
    <source>
        <dbReference type="Proteomes" id="UP000283254"/>
    </source>
</evidence>
<name>A0A422QQF5_9BURK</name>
<accession>A0A422QQF5</accession>
<proteinExistence type="predicted"/>
<sequence>MLELKGADRSNRPTFKVLAEVLTVDESINAVFKALVTMHELINDVVQTARASGKMPLAVLDKYAVQLSDTLTYANLEASWFTYREKITPECLTIVEILAHQEGASQIGEPSADDFKSLNENLQNLFDSVESLKLDPEFRKFVLEQIEGIRQCLANYRISGVQGFQQYFERFIGQVARHSQAMREQSTVNPSLMVNFKAVIACVAKFVGLTKDGVQLLESVREVYVDGAKLFNLLPGGGDGDIPEIGNIGVSDT</sequence>